<evidence type="ECO:0000313" key="9">
    <source>
        <dbReference type="EMBL" id="MBW67621.1"/>
    </source>
</evidence>
<dbReference type="InterPro" id="IPR018491">
    <property type="entry name" value="SLC12_C"/>
</dbReference>
<dbReference type="InterPro" id="IPR004841">
    <property type="entry name" value="AA-permease/SLC12A_dom"/>
</dbReference>
<dbReference type="VEuPathDB" id="VectorBase:ADAR2_002229"/>
<feature type="transmembrane region" description="Helical" evidence="6">
    <location>
        <begin position="1325"/>
        <end position="1347"/>
    </location>
</feature>
<evidence type="ECO:0000256" key="6">
    <source>
        <dbReference type="SAM" id="Phobius"/>
    </source>
</evidence>
<dbReference type="Gene3D" id="1.20.1740.10">
    <property type="entry name" value="Amino acid/polyamine transporter I"/>
    <property type="match status" value="2"/>
</dbReference>
<dbReference type="GO" id="GO:0055078">
    <property type="term" value="P:sodium ion homeostasis"/>
    <property type="evidence" value="ECO:0007669"/>
    <property type="project" value="TreeGrafter"/>
</dbReference>
<feature type="domain" description="Amino acid permease/ SLC12A" evidence="7">
    <location>
        <begin position="1121"/>
        <end position="1628"/>
    </location>
</feature>
<feature type="transmembrane region" description="Helical" evidence="6">
    <location>
        <begin position="1492"/>
        <end position="1512"/>
    </location>
</feature>
<feature type="domain" description="SLC12A transporter C-terminal" evidence="8">
    <location>
        <begin position="610"/>
        <end position="996"/>
    </location>
</feature>
<feature type="transmembrane region" description="Helical" evidence="6">
    <location>
        <begin position="461"/>
        <end position="478"/>
    </location>
</feature>
<evidence type="ECO:0000256" key="1">
    <source>
        <dbReference type="ARBA" id="ARBA00004141"/>
    </source>
</evidence>
<organism evidence="9">
    <name type="scientific">Anopheles darlingi</name>
    <name type="common">Mosquito</name>
    <dbReference type="NCBI Taxonomy" id="43151"/>
    <lineage>
        <taxon>Eukaryota</taxon>
        <taxon>Metazoa</taxon>
        <taxon>Ecdysozoa</taxon>
        <taxon>Arthropoda</taxon>
        <taxon>Hexapoda</taxon>
        <taxon>Insecta</taxon>
        <taxon>Pterygota</taxon>
        <taxon>Neoptera</taxon>
        <taxon>Endopterygota</taxon>
        <taxon>Diptera</taxon>
        <taxon>Nematocera</taxon>
        <taxon>Culicoidea</taxon>
        <taxon>Culicidae</taxon>
        <taxon>Anophelinae</taxon>
        <taxon>Anopheles</taxon>
    </lineage>
</organism>
<feature type="region of interest" description="Disordered" evidence="5">
    <location>
        <begin position="66"/>
        <end position="95"/>
    </location>
</feature>
<dbReference type="GO" id="GO:1990573">
    <property type="term" value="P:potassium ion import across plasma membrane"/>
    <property type="evidence" value="ECO:0007669"/>
    <property type="project" value="TreeGrafter"/>
</dbReference>
<dbReference type="NCBIfam" id="TIGR00930">
    <property type="entry name" value="2a30"/>
    <property type="match status" value="2"/>
</dbReference>
<feature type="domain" description="SLC12A transporter C-terminal" evidence="8">
    <location>
        <begin position="1638"/>
        <end position="2006"/>
    </location>
</feature>
<evidence type="ECO:0000259" key="7">
    <source>
        <dbReference type="Pfam" id="PF00324"/>
    </source>
</evidence>
<dbReference type="GO" id="GO:0055064">
    <property type="term" value="P:chloride ion homeostasis"/>
    <property type="evidence" value="ECO:0007669"/>
    <property type="project" value="TreeGrafter"/>
</dbReference>
<feature type="domain" description="SLC12A transporter C-terminal" evidence="8">
    <location>
        <begin position="2031"/>
        <end position="2068"/>
    </location>
</feature>
<evidence type="ECO:0000256" key="3">
    <source>
        <dbReference type="ARBA" id="ARBA00022989"/>
    </source>
</evidence>
<feature type="transmembrane region" description="Helical" evidence="6">
    <location>
        <begin position="1152"/>
        <end position="1174"/>
    </location>
</feature>
<feature type="transmembrane region" description="Helical" evidence="6">
    <location>
        <begin position="310"/>
        <end position="330"/>
    </location>
</feature>
<evidence type="ECO:0000256" key="5">
    <source>
        <dbReference type="SAM" id="MobiDB-lite"/>
    </source>
</evidence>
<keyword evidence="2 6" id="KW-0812">Transmembrane</keyword>
<dbReference type="GO" id="GO:0055075">
    <property type="term" value="P:potassium ion homeostasis"/>
    <property type="evidence" value="ECO:0007669"/>
    <property type="project" value="TreeGrafter"/>
</dbReference>
<evidence type="ECO:0000256" key="4">
    <source>
        <dbReference type="ARBA" id="ARBA00023136"/>
    </source>
</evidence>
<dbReference type="InterPro" id="IPR004842">
    <property type="entry name" value="SLC12A_fam"/>
</dbReference>
<protein>
    <submittedName>
        <fullName evidence="9">Putative k+/cl-cotransporter kcc1</fullName>
    </submittedName>
</protein>
<dbReference type="GO" id="GO:0008511">
    <property type="term" value="F:sodium:potassium:chloride symporter activity"/>
    <property type="evidence" value="ECO:0007669"/>
    <property type="project" value="TreeGrafter"/>
</dbReference>
<proteinExistence type="predicted"/>
<accession>A0A2M4CR16</accession>
<keyword evidence="4 6" id="KW-0472">Membrane</keyword>
<evidence type="ECO:0000256" key="2">
    <source>
        <dbReference type="ARBA" id="ARBA00022692"/>
    </source>
</evidence>
<evidence type="ECO:0000259" key="8">
    <source>
        <dbReference type="Pfam" id="PF03522"/>
    </source>
</evidence>
<feature type="transmembrane region" description="Helical" evidence="6">
    <location>
        <begin position="490"/>
        <end position="512"/>
    </location>
</feature>
<feature type="transmembrane region" description="Helical" evidence="6">
    <location>
        <begin position="107"/>
        <end position="126"/>
    </location>
</feature>
<dbReference type="GO" id="GO:0006884">
    <property type="term" value="P:cell volume homeostasis"/>
    <property type="evidence" value="ECO:0007669"/>
    <property type="project" value="TreeGrafter"/>
</dbReference>
<sequence length="2068" mass="227521">MKSKKDQPAPVAYDNPTISINDESGVEIEMSNETGNGHTRTHRNSFLGLSEPLPRLDNYRLSQRNAKRPSIGKLHGDRDSREEGEENVEEEPKPTGHTIRLGWVQGVLIPCLLNIWGVMLFLRLSWVVGEAGIVQTLIIIALSYLVCVMTTLSLSAICTNGQVKGGGLYYLISRSLGAEFGASVGIVFAFANSVNAAMNTIGFCSSLNDLLRSLDTKIVDGGVNDIRIVGSIFLLIMIIICAVGMDWEVKAQNFLLVLIVVAIGNFIIGAIIGPGSDDDLGKGFLGLSASLMAANLGSGYTVLNGVQQNFFSVFAIFFPSVTGIQSGANICGDLRDPATAIPKGTLWACLISAISYILFSLMAAGAAVREASGNASDLIEVSFNACAAGNCTYGLLHDYTVMQLISLTSAITYAGCWAATLSTALTNILSVPRLIQALGIDRIYPGLIFFSKGYGKHGEPYRGYGLVFFVSLIFILIADLDAIASLITNLYLASYAFINFCTFHAAVVKPLGWRPTFRYYHPYISLLATILCVAIMFLISVVSSFLAMAIIFVLYLIVVYRQPDANWGSSVQAQAYKTALNATLNLEGTSDHVKNYQPQILAIAGDPMQRPALIDLAHLITKHSALLVIGNIISQRLPYKQRRTLAAMGRSYLKDSHIRGFYKVVDGVDFDQGARCLIQSTGFGRLAPNILMLGFKTNWRTCGQQQLNAYYNTLHTAFDNRLALLIFRMGKGLDIFRGLSQADLYTTVPSPPETTIAVPARKIMARRSLMPVNSNLDLHELMQSARSNQTSPAPTFHAAPTFDFPTPSTMNEPEANLFKQKQPKGTIDVWWLYDDGGLTMLLPYIITTRSKWEKCKIRVFALSSVNIQEEEQNLKLLLDKLRISYLSLTMVKVTDTPKDSTILEHQELLSAVVDYNDDLPIVSESERRQLEIKTNRQLRLRELLLEHSKAASLIVMSMPVPRQDTVSATLYMSWLEMLTKDMPPFLLVRGNQTEAWSHSNGPRKPNEPNIQCPKEHVSVDVPKVAIFTVDDNGDNNITEEIGWSSINLVSGNADLVESNDHLASDALPRLDHYRTSQRAIRRPSIGQLHGDLDEHCTNSNDKSGELPASSGRAVGLGWIEGVLIPCLLNIWGVMLFLRLSWIVALAGILETLLIIGLSYLVCVITALSLSAICTNGQVKGGGIYYLISRSLGPEFGGAVGIVLAFANSVSVSMNTIGFCSSLNQLLNSFGLKIVDGAVNDIRIVGTIVILVMVIICVVDMDWEIKAQNLLVVAIVVAIFSFILGVFVGPQTDVERAKGFAGLSSEQFLANLGPNYRFSEGIQQDFFSVFGIFFPSVTGVQAGANICGELKDPAKAIPKGTLLALLISSLSYIVFVFLAGSASYRDASGIVTDLVNGTFISCRPSSSSSFEVLMRLDTHCPYGLHNDYSIMQLMSISGALIYVGCFAATFSSALTNLLSVPRIIQALGTDRLYPGLTFFAKGYGKCALPYRGYALVFGISMLFLLLANLNLIAPLISNFYLASYALINFCTFHAVTVSPIGWRPTFRYYNQWVSLFGTVLCVLIMFLIDIIATGITMVLICVLYLAVIYRKPDVNWGSTTQAQTYKTALTAALRLRHVGDHVKNYHPSILVLTGNPSTRLPLIDLAHQITKNHALMIVGDVVQERLSYRKREHRSTESRKLMEERKVGAFYRLIDGIGLGQGVRALIQTSGVGKLTPNIVLIGYKADWTVCSEVELQTYYNILNDVFDNRMALTVLRLPDGLDLSHFIVESDTNSGLGLGMPLNESMSSLQPGTDPASSRHTLMYINSLLELQSLPTKQQPRNSSLSVRSSCSMGTATPGYDGSFPQQTLNQQQLFRCKQPKGTIDVWWLYDDGGLTMLIPYILSLRSQWSQCSVRVFALSNQQRPQEEERNNMAHLLAKLRINYCSLTMLADLSQLPQPETVAMHRRLLQHLVDTSSQLTPPKEQSNSWELGILEDKTHRQLRLREMLLEHSSKANLIVMSMPMPRLVSKRTLGLGCLQKSIINADVVLSQGTVSAPLYMSWLEMLTKDMPPTLLVRGNQTSVLTFYS</sequence>
<feature type="transmembrane region" description="Helical" evidence="6">
    <location>
        <begin position="1438"/>
        <end position="1457"/>
    </location>
</feature>
<feature type="transmembrane region" description="Helical" evidence="6">
    <location>
        <begin position="1269"/>
        <end position="1287"/>
    </location>
</feature>
<feature type="domain" description="Amino acid permease/ SLC12A" evidence="7">
    <location>
        <begin position="106"/>
        <end position="601"/>
    </location>
</feature>
<feature type="transmembrane region" description="Helical" evidence="6">
    <location>
        <begin position="132"/>
        <end position="156"/>
    </location>
</feature>
<reference evidence="9" key="1">
    <citation type="submission" date="2018-01" db="EMBL/GenBank/DDBJ databases">
        <title>An insight into the sialome of Amazonian anophelines.</title>
        <authorList>
            <person name="Ribeiro J.M."/>
            <person name="Scarpassa V."/>
            <person name="Calvo E."/>
        </authorList>
    </citation>
    <scope>NUCLEOTIDE SEQUENCE</scope>
</reference>
<dbReference type="FunFam" id="1.20.1740.10:FF:000022">
    <property type="entry name" value="Bumetanide-sensitive na-k-cl cotransport protein"/>
    <property type="match status" value="2"/>
</dbReference>
<name>A0A2M4CR16_ANODA</name>
<dbReference type="PANTHER" id="PTHR11827">
    <property type="entry name" value="SOLUTE CARRIER FAMILY 12, CATION COTRANSPORTERS"/>
    <property type="match status" value="1"/>
</dbReference>
<feature type="transmembrane region" description="Helical" evidence="6">
    <location>
        <begin position="524"/>
        <end position="557"/>
    </location>
</feature>
<dbReference type="EMBL" id="GGFL01003443">
    <property type="protein sequence ID" value="MBW67621.1"/>
    <property type="molecule type" value="Transcribed_RNA"/>
</dbReference>
<dbReference type="PANTHER" id="PTHR11827:SF48">
    <property type="entry name" value="GH09711P"/>
    <property type="match status" value="1"/>
</dbReference>
<dbReference type="GO" id="GO:0016020">
    <property type="term" value="C:membrane"/>
    <property type="evidence" value="ECO:0007669"/>
    <property type="project" value="UniProtKB-SubCell"/>
</dbReference>
<dbReference type="Pfam" id="PF00324">
    <property type="entry name" value="AA_permease"/>
    <property type="match status" value="2"/>
</dbReference>
<feature type="transmembrane region" description="Helical" evidence="6">
    <location>
        <begin position="1359"/>
        <end position="1378"/>
    </location>
</feature>
<feature type="transmembrane region" description="Helical" evidence="6">
    <location>
        <begin position="226"/>
        <end position="247"/>
    </location>
</feature>
<dbReference type="VEuPathDB" id="VectorBase:ADAC001067"/>
<feature type="region of interest" description="Disordered" evidence="5">
    <location>
        <begin position="1"/>
        <end position="52"/>
    </location>
</feature>
<comment type="subcellular location">
    <subcellularLocation>
        <location evidence="1">Membrane</location>
        <topology evidence="1">Multi-pass membrane protein</topology>
    </subcellularLocation>
</comment>
<feature type="transmembrane region" description="Helical" evidence="6">
    <location>
        <begin position="1518"/>
        <end position="1539"/>
    </location>
</feature>
<feature type="transmembrane region" description="Helical" evidence="6">
    <location>
        <begin position="254"/>
        <end position="272"/>
    </location>
</feature>
<feature type="transmembrane region" description="Helical" evidence="6">
    <location>
        <begin position="1551"/>
        <end position="1584"/>
    </location>
</feature>
<feature type="transmembrane region" description="Helical" evidence="6">
    <location>
        <begin position="1243"/>
        <end position="1262"/>
    </location>
</feature>
<feature type="transmembrane region" description="Helical" evidence="6">
    <location>
        <begin position="168"/>
        <end position="191"/>
    </location>
</feature>
<dbReference type="Pfam" id="PF03522">
    <property type="entry name" value="SLC12"/>
    <property type="match status" value="3"/>
</dbReference>
<feature type="transmembrane region" description="Helical" evidence="6">
    <location>
        <begin position="345"/>
        <end position="368"/>
    </location>
</feature>
<keyword evidence="3 6" id="KW-1133">Transmembrane helix</keyword>